<gene>
    <name evidence="5" type="ORF">QE152_g5486</name>
</gene>
<dbReference type="GO" id="GO:0031201">
    <property type="term" value="C:SNARE complex"/>
    <property type="evidence" value="ECO:0007669"/>
    <property type="project" value="TreeGrafter"/>
</dbReference>
<feature type="region of interest" description="Disordered" evidence="3">
    <location>
        <begin position="272"/>
        <end position="296"/>
    </location>
</feature>
<comment type="similarity">
    <text evidence="1">Belongs to the syntaxin family.</text>
</comment>
<dbReference type="PROSITE" id="PS50192">
    <property type="entry name" value="T_SNARE"/>
    <property type="match status" value="1"/>
</dbReference>
<dbReference type="InterPro" id="IPR010989">
    <property type="entry name" value="SNARE"/>
</dbReference>
<comment type="caution">
    <text evidence="5">The sequence shown here is derived from an EMBL/GenBank/DDBJ whole genome shotgun (WGS) entry which is preliminary data.</text>
</comment>
<proteinExistence type="inferred from homology"/>
<dbReference type="GO" id="GO:0048278">
    <property type="term" value="P:vesicle docking"/>
    <property type="evidence" value="ECO:0007669"/>
    <property type="project" value="TreeGrafter"/>
</dbReference>
<dbReference type="Proteomes" id="UP001458880">
    <property type="component" value="Unassembled WGS sequence"/>
</dbReference>
<name>A0AAW1MMX2_POPJA</name>
<evidence type="ECO:0000256" key="3">
    <source>
        <dbReference type="SAM" id="MobiDB-lite"/>
    </source>
</evidence>
<evidence type="ECO:0000313" key="6">
    <source>
        <dbReference type="Proteomes" id="UP001458880"/>
    </source>
</evidence>
<dbReference type="GO" id="GO:0006886">
    <property type="term" value="P:intracellular protein transport"/>
    <property type="evidence" value="ECO:0007669"/>
    <property type="project" value="TreeGrafter"/>
</dbReference>
<dbReference type="GO" id="GO:0005886">
    <property type="term" value="C:plasma membrane"/>
    <property type="evidence" value="ECO:0007669"/>
    <property type="project" value="TreeGrafter"/>
</dbReference>
<dbReference type="GO" id="GO:0000149">
    <property type="term" value="F:SNARE binding"/>
    <property type="evidence" value="ECO:0007669"/>
    <property type="project" value="TreeGrafter"/>
</dbReference>
<dbReference type="Gene3D" id="1.20.5.110">
    <property type="match status" value="1"/>
</dbReference>
<organism evidence="5 6">
    <name type="scientific">Popillia japonica</name>
    <name type="common">Japanese beetle</name>
    <dbReference type="NCBI Taxonomy" id="7064"/>
    <lineage>
        <taxon>Eukaryota</taxon>
        <taxon>Metazoa</taxon>
        <taxon>Ecdysozoa</taxon>
        <taxon>Arthropoda</taxon>
        <taxon>Hexapoda</taxon>
        <taxon>Insecta</taxon>
        <taxon>Pterygota</taxon>
        <taxon>Neoptera</taxon>
        <taxon>Endopterygota</taxon>
        <taxon>Coleoptera</taxon>
        <taxon>Polyphaga</taxon>
        <taxon>Scarabaeiformia</taxon>
        <taxon>Scarabaeidae</taxon>
        <taxon>Rutelinae</taxon>
        <taxon>Popillia</taxon>
    </lineage>
</organism>
<dbReference type="SMART" id="SM00397">
    <property type="entry name" value="t_SNARE"/>
    <property type="match status" value="1"/>
</dbReference>
<dbReference type="GO" id="GO:0000421">
    <property type="term" value="C:autophagosome membrane"/>
    <property type="evidence" value="ECO:0007669"/>
    <property type="project" value="TreeGrafter"/>
</dbReference>
<dbReference type="InterPro" id="IPR000727">
    <property type="entry name" value="T_SNARE_dom"/>
</dbReference>
<dbReference type="AlphaFoldDB" id="A0AAW1MMX2"/>
<dbReference type="GO" id="GO:0012505">
    <property type="term" value="C:endomembrane system"/>
    <property type="evidence" value="ECO:0007669"/>
    <property type="project" value="TreeGrafter"/>
</dbReference>
<evidence type="ECO:0000256" key="2">
    <source>
        <dbReference type="SAM" id="Coils"/>
    </source>
</evidence>
<keyword evidence="6" id="KW-1185">Reference proteome</keyword>
<evidence type="ECO:0000313" key="5">
    <source>
        <dbReference type="EMBL" id="KAK9747252.1"/>
    </source>
</evidence>
<feature type="coiled-coil region" evidence="2">
    <location>
        <begin position="152"/>
        <end position="203"/>
    </location>
</feature>
<accession>A0AAW1MMX2</accession>
<feature type="compositionally biased region" description="Basic and acidic residues" evidence="3">
    <location>
        <begin position="278"/>
        <end position="296"/>
    </location>
</feature>
<dbReference type="GO" id="GO:0005484">
    <property type="term" value="F:SNAP receptor activity"/>
    <property type="evidence" value="ECO:0007669"/>
    <property type="project" value="TreeGrafter"/>
</dbReference>
<feature type="domain" description="T-SNARE coiled-coil homology" evidence="4">
    <location>
        <begin position="152"/>
        <end position="214"/>
    </location>
</feature>
<dbReference type="PANTHER" id="PTHR19957">
    <property type="entry name" value="SYNTAXIN"/>
    <property type="match status" value="1"/>
</dbReference>
<reference evidence="5 6" key="1">
    <citation type="journal article" date="2024" name="BMC Genomics">
        <title>De novo assembly and annotation of Popillia japonica's genome with initial clues to its potential as an invasive pest.</title>
        <authorList>
            <person name="Cucini C."/>
            <person name="Boschi S."/>
            <person name="Funari R."/>
            <person name="Cardaioli E."/>
            <person name="Iannotti N."/>
            <person name="Marturano G."/>
            <person name="Paoli F."/>
            <person name="Bruttini M."/>
            <person name="Carapelli A."/>
            <person name="Frati F."/>
            <person name="Nardi F."/>
        </authorList>
    </citation>
    <scope>NUCLEOTIDE SEQUENCE [LARGE SCALE GENOMIC DNA]</scope>
    <source>
        <strain evidence="5">DMR45628</strain>
    </source>
</reference>
<dbReference type="Pfam" id="PF26585">
    <property type="entry name" value="STX17_N"/>
    <property type="match status" value="1"/>
</dbReference>
<dbReference type="GO" id="GO:0006906">
    <property type="term" value="P:vesicle fusion"/>
    <property type="evidence" value="ECO:0007669"/>
    <property type="project" value="TreeGrafter"/>
</dbReference>
<evidence type="ECO:0000256" key="1">
    <source>
        <dbReference type="ARBA" id="ARBA00009063"/>
    </source>
</evidence>
<dbReference type="EMBL" id="JASPKY010000032">
    <property type="protein sequence ID" value="KAK9747252.1"/>
    <property type="molecule type" value="Genomic_DNA"/>
</dbReference>
<dbReference type="GO" id="GO:0006887">
    <property type="term" value="P:exocytosis"/>
    <property type="evidence" value="ECO:0007669"/>
    <property type="project" value="TreeGrafter"/>
</dbReference>
<dbReference type="InterPro" id="IPR045242">
    <property type="entry name" value="Syntaxin"/>
</dbReference>
<evidence type="ECO:0000259" key="4">
    <source>
        <dbReference type="PROSITE" id="PS50192"/>
    </source>
</evidence>
<dbReference type="PANTHER" id="PTHR19957:SF139">
    <property type="entry name" value="SYNTAXIN-17"/>
    <property type="match status" value="1"/>
</dbReference>
<protein>
    <recommendedName>
        <fullName evidence="4">t-SNARE coiled-coil homology domain-containing protein</fullName>
    </recommendedName>
</protein>
<dbReference type="SUPFAM" id="SSF47661">
    <property type="entry name" value="t-snare proteins"/>
    <property type="match status" value="1"/>
</dbReference>
<keyword evidence="2" id="KW-0175">Coiled coil</keyword>
<dbReference type="InterPro" id="IPR059001">
    <property type="entry name" value="STX17_N"/>
</dbReference>
<sequence>MTSTNSSVNKDNFKLVEIPLNKFHTEALPYHLQLYQQQKDTIETCMSMKNTQQLSYEIKNKPRIVRQLKELLYELDTLRTRIYDEDLDKFDSKTFSLRKSIASLIKDYGALEASAKNFLESQNEINENIENESPFHEADQIQISANLDEIRLDETTNTLKRVDALNKDIENLHGIYVDLNTMVSDQKENVNTIEENVTKTNEDVKAGLSHLITAHKFKAATYPISGAVLGGLVGGPIGLVAGFKVGGLAALGCGLAGYTGGKLYRRNCDDVPGAEADDNNKTEEETTTETDIKKDI</sequence>